<dbReference type="Proteomes" id="UP000067626">
    <property type="component" value="Chromosome"/>
</dbReference>
<organism evidence="2 3">
    <name type="scientific">Chondromyces crocatus</name>
    <dbReference type="NCBI Taxonomy" id="52"/>
    <lineage>
        <taxon>Bacteria</taxon>
        <taxon>Pseudomonadati</taxon>
        <taxon>Myxococcota</taxon>
        <taxon>Polyangia</taxon>
        <taxon>Polyangiales</taxon>
        <taxon>Polyangiaceae</taxon>
        <taxon>Chondromyces</taxon>
    </lineage>
</organism>
<accession>A0A0K1EJJ2</accession>
<dbReference type="STRING" id="52.CMC5_051870"/>
<dbReference type="NCBIfam" id="NF033768">
    <property type="entry name" value="myxo_SS_tail"/>
    <property type="match status" value="1"/>
</dbReference>
<reference evidence="2 3" key="1">
    <citation type="submission" date="2015-07" db="EMBL/GenBank/DDBJ databases">
        <title>Genome analysis of myxobacterium Chondromyces crocatus Cm c5 reveals a high potential for natural compound synthesis and the genetic basis for the loss of fruiting body formation.</title>
        <authorList>
            <person name="Zaburannyi N."/>
            <person name="Bunk B."/>
            <person name="Maier J."/>
            <person name="Overmann J."/>
            <person name="Mueller R."/>
        </authorList>
    </citation>
    <scope>NUCLEOTIDE SEQUENCE [LARGE SCALE GENOMIC DNA]</scope>
    <source>
        <strain evidence="2 3">Cm c5</strain>
    </source>
</reference>
<feature type="compositionally biased region" description="Pro residues" evidence="1">
    <location>
        <begin position="12"/>
        <end position="29"/>
    </location>
</feature>
<proteinExistence type="predicted"/>
<sequence>MPLLLVVGCGGAPPPPPPPPAAPSLPPETPDAGPSEVTSDIGGLNEEAMGRAFQSLDRPIQACFDEATTRNPSLGGRFTLRMRVAPDGNLKWAYLGESDLGDRQLERCVLSSVRDRQWPRPVGGDGLAERGYEIESRSPAKELTEKWAKPAVAKARANAWTCRKGLQGRVKATVHIAPNGRVLGASITPPDERYEDVADCVADAIEKVRFGKVGRRMKLSFDLFW</sequence>
<protein>
    <recommendedName>
        <fullName evidence="4">TonB C-terminal domain-containing protein</fullName>
    </recommendedName>
</protein>
<dbReference type="EMBL" id="CP012159">
    <property type="protein sequence ID" value="AKT41029.1"/>
    <property type="molecule type" value="Genomic_DNA"/>
</dbReference>
<feature type="region of interest" description="Disordered" evidence="1">
    <location>
        <begin position="9"/>
        <end position="42"/>
    </location>
</feature>
<dbReference type="AlphaFoldDB" id="A0A0K1EJJ2"/>
<keyword evidence="3" id="KW-1185">Reference proteome</keyword>
<evidence type="ECO:0008006" key="4">
    <source>
        <dbReference type="Google" id="ProtNLM"/>
    </source>
</evidence>
<name>A0A0K1EJJ2_CHOCO</name>
<dbReference type="InterPro" id="IPR049806">
    <property type="entry name" value="MasK-like_C"/>
</dbReference>
<dbReference type="KEGG" id="ccro:CMC5_051870"/>
<evidence type="ECO:0000313" key="2">
    <source>
        <dbReference type="EMBL" id="AKT41029.1"/>
    </source>
</evidence>
<evidence type="ECO:0000313" key="3">
    <source>
        <dbReference type="Proteomes" id="UP000067626"/>
    </source>
</evidence>
<gene>
    <name evidence="2" type="ORF">CMC5_051870</name>
</gene>
<evidence type="ECO:0000256" key="1">
    <source>
        <dbReference type="SAM" id="MobiDB-lite"/>
    </source>
</evidence>